<sequence length="280" mass="31683">MIGNILKMQTTLNDQKGDKKKNDTVQYALPIGEGLLAMNEHIGKTIKLSYKNEIHCISCGRKTNKSFAQGHCYPCFRRLASCDMCIMKPETCHFAEGTCREPEWGKANCFISHYVYLANSSGIKVGITRGTQIPTRWMDQGAAQALPVFQVATRLQSGLLEVALKEFVSDRTDWRKMLKSDAEPQDLKVVRDELLDKCSSKIEDIKKEQGAGDIKIIDEKVVEIKYPITEYPEKIKSLNFDKQSEIEGRLMGIKGQYLILDSGVLNIRKFTGYNIEVDFV</sequence>
<accession>A0A3B0WG27</accession>
<proteinExistence type="predicted"/>
<dbReference type="InterPro" id="IPR021246">
    <property type="entry name" value="DUF2797"/>
</dbReference>
<evidence type="ECO:0000313" key="1">
    <source>
        <dbReference type="EMBL" id="VAW54261.1"/>
    </source>
</evidence>
<gene>
    <name evidence="1" type="ORF">MNBD_GAMMA05-758</name>
</gene>
<dbReference type="Pfam" id="PF10977">
    <property type="entry name" value="DUF2797"/>
    <property type="match status" value="1"/>
</dbReference>
<dbReference type="EMBL" id="UOFE01000039">
    <property type="protein sequence ID" value="VAW54261.1"/>
    <property type="molecule type" value="Genomic_DNA"/>
</dbReference>
<dbReference type="AlphaFoldDB" id="A0A3B0WG27"/>
<protein>
    <recommendedName>
        <fullName evidence="2">DUF2797 domain-containing protein</fullName>
    </recommendedName>
</protein>
<name>A0A3B0WG27_9ZZZZ</name>
<organism evidence="1">
    <name type="scientific">hydrothermal vent metagenome</name>
    <dbReference type="NCBI Taxonomy" id="652676"/>
    <lineage>
        <taxon>unclassified sequences</taxon>
        <taxon>metagenomes</taxon>
        <taxon>ecological metagenomes</taxon>
    </lineage>
</organism>
<evidence type="ECO:0008006" key="2">
    <source>
        <dbReference type="Google" id="ProtNLM"/>
    </source>
</evidence>
<reference evidence="1" key="1">
    <citation type="submission" date="2018-06" db="EMBL/GenBank/DDBJ databases">
        <authorList>
            <person name="Zhirakovskaya E."/>
        </authorList>
    </citation>
    <scope>NUCLEOTIDE SEQUENCE</scope>
</reference>